<evidence type="ECO:0000313" key="10">
    <source>
        <dbReference type="EMBL" id="CAH9076537.1"/>
    </source>
</evidence>
<feature type="compositionally biased region" description="Polar residues" evidence="7">
    <location>
        <begin position="29"/>
        <end position="39"/>
    </location>
</feature>
<feature type="domain" description="HTH myb-type" evidence="9">
    <location>
        <begin position="32"/>
        <end position="83"/>
    </location>
</feature>
<dbReference type="Pfam" id="PF00249">
    <property type="entry name" value="Myb_DNA-binding"/>
    <property type="match status" value="1"/>
</dbReference>
<dbReference type="AlphaFoldDB" id="A0A9P0YV59"/>
<keyword evidence="6" id="KW-0539">Nucleus</keyword>
<evidence type="ECO:0000313" key="11">
    <source>
        <dbReference type="Proteomes" id="UP001152484"/>
    </source>
</evidence>
<keyword evidence="11" id="KW-1185">Reference proteome</keyword>
<sequence length="953" mass="105557">MQSDRASYIPTDGVSTSLQRVRPLHGRTTGPTRRSTKGQWSPEEDEILCKAVQQFNGKNWKKIAECFKDRTDVQCLHRWQKVLNPELVKGPWSKEEDEIIIEMVDKYGPKKWSTIAQHLPGRIGKQCRERWHNHLNPSINKEAWTQEEELALIRAHQIYGNKWAELTKFLPGRTDNAIKNHWNSSVKKKLDSYLASGLLSQFPAFPNVNNANQMMLCTTSMKQPQSSEDRSGCREGKEVDEVSECCSQGSTLAGGSQSTTEMGSSVVHATNEEREVKVDTSHEKDKKTLNAFQEVASSSQFIDQTVGNEIGASVSKDCRLKPDSIPDISELDLIQVQSGFYMQFLTSCEDHGVPMSQNAIDLGNVNHVECSDIQDGMFNMESGLCGIIHTGGTENHQCCFPNSGNGTISGVEESFQVPVMFGVDSHQLINSSVEDVRQDAVTCDNSVNMSVGGNGTDSHGPNNQLDQYTQENDPQTILRENVHVNDFGQTIFPVNEQQHIVKEEKRDPGSLCYEPPRFPSLDVPFFSCDLIQSGTDMQQEYSPLGIRQLMMSSTNCLTPFKLWDSPTRDTSPDAVLKSAAKTFSCTPSILKKRHRDLVSPMSEKRSEKKHDSDHLSRDFSDLARNFSRLEVMVDARDVKNETASSPLKTQKLISEDSIEDKENMDPASEGTTDRDLEIGSIKVDVDDDATIHVQQTSGVLVEREKDDHLFLSPDQFRSKSDRVITTKGLGTPLLDRLETLSSNKGSLFSSSESPSCFSLVCSPRFYTKRDGSNLAVATSVQSASQVVGEYSGNGAGLDNNYINMYGDTPFRRSMESPSAWKSPWFINSFLSSPRVDTEITLEDFGFLFSPGERSYDAIGLMKQLSEQTAGTFADAQEILGDETPESILRGRCSKNTDGSSSLLASSPLTERRTLDFSECGTPGKKAENGKLSGGSGSSAISSSPSSYLLRECR</sequence>
<feature type="compositionally biased region" description="Polar residues" evidence="7">
    <location>
        <begin position="248"/>
        <end position="263"/>
    </location>
</feature>
<dbReference type="GO" id="GO:0000978">
    <property type="term" value="F:RNA polymerase II cis-regulatory region sequence-specific DNA binding"/>
    <property type="evidence" value="ECO:0007669"/>
    <property type="project" value="TreeGrafter"/>
</dbReference>
<dbReference type="Proteomes" id="UP001152484">
    <property type="component" value="Unassembled WGS sequence"/>
</dbReference>
<keyword evidence="2" id="KW-0677">Repeat</keyword>
<dbReference type="FunFam" id="1.10.10.60:FF:000010">
    <property type="entry name" value="Transcriptional activator Myb isoform A"/>
    <property type="match status" value="1"/>
</dbReference>
<evidence type="ECO:0000256" key="1">
    <source>
        <dbReference type="ARBA" id="ARBA00004123"/>
    </source>
</evidence>
<name>A0A9P0YV59_CUSEU</name>
<feature type="domain" description="HTH myb-type" evidence="9">
    <location>
        <begin position="84"/>
        <end position="139"/>
    </location>
</feature>
<dbReference type="FunFam" id="1.10.10.60:FF:000324">
    <property type="entry name" value="Transcription factor MYB3R-2"/>
    <property type="match status" value="1"/>
</dbReference>
<protein>
    <submittedName>
        <fullName evidence="10">Uncharacterized protein</fullName>
    </submittedName>
</protein>
<evidence type="ECO:0000256" key="3">
    <source>
        <dbReference type="ARBA" id="ARBA00023015"/>
    </source>
</evidence>
<feature type="region of interest" description="Disordered" evidence="7">
    <location>
        <begin position="915"/>
        <end position="953"/>
    </location>
</feature>
<dbReference type="CDD" id="cd00167">
    <property type="entry name" value="SANT"/>
    <property type="match status" value="3"/>
</dbReference>
<reference evidence="10" key="1">
    <citation type="submission" date="2022-07" db="EMBL/GenBank/DDBJ databases">
        <authorList>
            <person name="Macas J."/>
            <person name="Novak P."/>
            <person name="Neumann P."/>
        </authorList>
    </citation>
    <scope>NUCLEOTIDE SEQUENCE</scope>
</reference>
<feature type="region of interest" description="Disordered" evidence="7">
    <location>
        <begin position="640"/>
        <end position="673"/>
    </location>
</feature>
<evidence type="ECO:0000259" key="9">
    <source>
        <dbReference type="PROSITE" id="PS51294"/>
    </source>
</evidence>
<dbReference type="OrthoDB" id="2143914at2759"/>
<dbReference type="PANTHER" id="PTHR45614:SF266">
    <property type="entry name" value="TRANSCRIPTION FACTOR MYB3R-4"/>
    <property type="match status" value="1"/>
</dbReference>
<accession>A0A9P0YV59</accession>
<dbReference type="PANTHER" id="PTHR45614">
    <property type="entry name" value="MYB PROTEIN-RELATED"/>
    <property type="match status" value="1"/>
</dbReference>
<feature type="domain" description="Myb-like" evidence="8">
    <location>
        <begin position="136"/>
        <end position="186"/>
    </location>
</feature>
<organism evidence="10 11">
    <name type="scientific">Cuscuta europaea</name>
    <name type="common">European dodder</name>
    <dbReference type="NCBI Taxonomy" id="41803"/>
    <lineage>
        <taxon>Eukaryota</taxon>
        <taxon>Viridiplantae</taxon>
        <taxon>Streptophyta</taxon>
        <taxon>Embryophyta</taxon>
        <taxon>Tracheophyta</taxon>
        <taxon>Spermatophyta</taxon>
        <taxon>Magnoliopsida</taxon>
        <taxon>eudicotyledons</taxon>
        <taxon>Gunneridae</taxon>
        <taxon>Pentapetalae</taxon>
        <taxon>asterids</taxon>
        <taxon>lamiids</taxon>
        <taxon>Solanales</taxon>
        <taxon>Convolvulaceae</taxon>
        <taxon>Cuscuteae</taxon>
        <taxon>Cuscuta</taxon>
        <taxon>Cuscuta subgen. Cuscuta</taxon>
    </lineage>
</organism>
<dbReference type="EMBL" id="CAMAPE010000010">
    <property type="protein sequence ID" value="CAH9076537.1"/>
    <property type="molecule type" value="Genomic_DNA"/>
</dbReference>
<dbReference type="GO" id="GO:0005634">
    <property type="term" value="C:nucleus"/>
    <property type="evidence" value="ECO:0007669"/>
    <property type="project" value="UniProtKB-SubCell"/>
</dbReference>
<feature type="domain" description="HTH myb-type" evidence="9">
    <location>
        <begin position="140"/>
        <end position="190"/>
    </location>
</feature>
<feature type="compositionally biased region" description="Polar residues" evidence="7">
    <location>
        <begin position="641"/>
        <end position="652"/>
    </location>
</feature>
<dbReference type="PROSITE" id="PS50090">
    <property type="entry name" value="MYB_LIKE"/>
    <property type="match status" value="3"/>
</dbReference>
<dbReference type="GO" id="GO:0010597">
    <property type="term" value="P:green leaf volatile biosynthetic process"/>
    <property type="evidence" value="ECO:0007669"/>
    <property type="project" value="UniProtKB-ARBA"/>
</dbReference>
<dbReference type="GO" id="GO:0000981">
    <property type="term" value="F:DNA-binding transcription factor activity, RNA polymerase II-specific"/>
    <property type="evidence" value="ECO:0007669"/>
    <property type="project" value="TreeGrafter"/>
</dbReference>
<feature type="region of interest" description="Disordered" evidence="7">
    <location>
        <begin position="594"/>
        <end position="616"/>
    </location>
</feature>
<dbReference type="SMART" id="SM00717">
    <property type="entry name" value="SANT"/>
    <property type="match status" value="3"/>
</dbReference>
<keyword evidence="4" id="KW-0238">DNA-binding</keyword>
<keyword evidence="3" id="KW-0805">Transcription regulation</keyword>
<dbReference type="Pfam" id="PF13921">
    <property type="entry name" value="Myb_DNA-bind_6"/>
    <property type="match status" value="1"/>
</dbReference>
<comment type="subcellular location">
    <subcellularLocation>
        <location evidence="1">Nucleus</location>
    </subcellularLocation>
</comment>
<feature type="region of interest" description="Disordered" evidence="7">
    <location>
        <begin position="19"/>
        <end position="41"/>
    </location>
</feature>
<feature type="compositionally biased region" description="Basic and acidic residues" evidence="7">
    <location>
        <begin position="602"/>
        <end position="616"/>
    </location>
</feature>
<dbReference type="InterPro" id="IPR017930">
    <property type="entry name" value="Myb_dom"/>
</dbReference>
<evidence type="ECO:0000256" key="6">
    <source>
        <dbReference type="ARBA" id="ARBA00023242"/>
    </source>
</evidence>
<feature type="domain" description="Myb-like" evidence="8">
    <location>
        <begin position="32"/>
        <end position="83"/>
    </location>
</feature>
<feature type="domain" description="Myb-like" evidence="8">
    <location>
        <begin position="84"/>
        <end position="135"/>
    </location>
</feature>
<feature type="compositionally biased region" description="Low complexity" evidence="7">
    <location>
        <begin position="937"/>
        <end position="946"/>
    </location>
</feature>
<evidence type="ECO:0000256" key="2">
    <source>
        <dbReference type="ARBA" id="ARBA00022737"/>
    </source>
</evidence>
<evidence type="ECO:0000256" key="4">
    <source>
        <dbReference type="ARBA" id="ARBA00023125"/>
    </source>
</evidence>
<evidence type="ECO:0000256" key="7">
    <source>
        <dbReference type="SAM" id="MobiDB-lite"/>
    </source>
</evidence>
<gene>
    <name evidence="10" type="ORF">CEURO_LOCUS5872</name>
</gene>
<evidence type="ECO:0000256" key="5">
    <source>
        <dbReference type="ARBA" id="ARBA00023163"/>
    </source>
</evidence>
<dbReference type="InterPro" id="IPR001005">
    <property type="entry name" value="SANT/Myb"/>
</dbReference>
<dbReference type="FunFam" id="1.10.10.60:FF:000016">
    <property type="entry name" value="Transcriptional activator Myb isoform A"/>
    <property type="match status" value="1"/>
</dbReference>
<comment type="caution">
    <text evidence="10">The sequence shown here is derived from an EMBL/GenBank/DDBJ whole genome shotgun (WGS) entry which is preliminary data.</text>
</comment>
<keyword evidence="5" id="KW-0804">Transcription</keyword>
<dbReference type="InterPro" id="IPR009057">
    <property type="entry name" value="Homeodomain-like_sf"/>
</dbReference>
<proteinExistence type="predicted"/>
<dbReference type="Gene3D" id="1.10.10.60">
    <property type="entry name" value="Homeodomain-like"/>
    <property type="match status" value="3"/>
</dbReference>
<dbReference type="PROSITE" id="PS51294">
    <property type="entry name" value="HTH_MYB"/>
    <property type="match status" value="3"/>
</dbReference>
<dbReference type="SUPFAM" id="SSF46689">
    <property type="entry name" value="Homeodomain-like"/>
    <property type="match status" value="2"/>
</dbReference>
<evidence type="ECO:0000259" key="8">
    <source>
        <dbReference type="PROSITE" id="PS50090"/>
    </source>
</evidence>
<dbReference type="InterPro" id="IPR050560">
    <property type="entry name" value="MYB_TF"/>
</dbReference>
<feature type="region of interest" description="Disordered" evidence="7">
    <location>
        <begin position="248"/>
        <end position="267"/>
    </location>
</feature>